<dbReference type="InterPro" id="IPR058240">
    <property type="entry name" value="rSAM_sf"/>
</dbReference>
<dbReference type="GO" id="GO:0046872">
    <property type="term" value="F:metal ion binding"/>
    <property type="evidence" value="ECO:0007669"/>
    <property type="project" value="UniProtKB-KW"/>
</dbReference>
<dbReference type="EMBL" id="DTAU01000040">
    <property type="protein sequence ID" value="HFQ78415.1"/>
    <property type="molecule type" value="Genomic_DNA"/>
</dbReference>
<evidence type="ECO:0000256" key="5">
    <source>
        <dbReference type="ARBA" id="ARBA00023004"/>
    </source>
</evidence>
<evidence type="ECO:0000256" key="2">
    <source>
        <dbReference type="ARBA" id="ARBA00022485"/>
    </source>
</evidence>
<dbReference type="SFLD" id="SFLDG01067">
    <property type="entry name" value="SPASM/twitch_domain_containing"/>
    <property type="match status" value="1"/>
</dbReference>
<dbReference type="InterPro" id="IPR034457">
    <property type="entry name" value="Organic_radical-activating"/>
</dbReference>
<evidence type="ECO:0000256" key="6">
    <source>
        <dbReference type="ARBA" id="ARBA00023014"/>
    </source>
</evidence>
<dbReference type="InterPro" id="IPR007197">
    <property type="entry name" value="rSAM"/>
</dbReference>
<protein>
    <submittedName>
        <fullName evidence="9">Radical SAM protein</fullName>
    </submittedName>
</protein>
<gene>
    <name evidence="8" type="ORF">ENT99_01760</name>
    <name evidence="9" type="ORF">ENU64_07645</name>
</gene>
<dbReference type="PANTHER" id="PTHR30352">
    <property type="entry name" value="PYRUVATE FORMATE-LYASE-ACTIVATING ENZYME"/>
    <property type="match status" value="1"/>
</dbReference>
<dbReference type="SMART" id="SM00729">
    <property type="entry name" value="Elp3"/>
    <property type="match status" value="1"/>
</dbReference>
<keyword evidence="2" id="KW-0004">4Fe-4S</keyword>
<dbReference type="GO" id="GO:0051539">
    <property type="term" value="F:4 iron, 4 sulfur cluster binding"/>
    <property type="evidence" value="ECO:0007669"/>
    <property type="project" value="UniProtKB-KW"/>
</dbReference>
<dbReference type="GO" id="GO:0003824">
    <property type="term" value="F:catalytic activity"/>
    <property type="evidence" value="ECO:0007669"/>
    <property type="project" value="InterPro"/>
</dbReference>
<dbReference type="PANTHER" id="PTHR30352:SF5">
    <property type="entry name" value="PYRUVATE FORMATE-LYASE 1-ACTIVATING ENZYME"/>
    <property type="match status" value="1"/>
</dbReference>
<dbReference type="InterPro" id="IPR006638">
    <property type="entry name" value="Elp3/MiaA/NifB-like_rSAM"/>
</dbReference>
<dbReference type="CDD" id="cd01335">
    <property type="entry name" value="Radical_SAM"/>
    <property type="match status" value="1"/>
</dbReference>
<evidence type="ECO:0000256" key="3">
    <source>
        <dbReference type="ARBA" id="ARBA00022691"/>
    </source>
</evidence>
<feature type="domain" description="Radical SAM core" evidence="7">
    <location>
        <begin position="17"/>
        <end position="246"/>
    </location>
</feature>
<keyword evidence="6" id="KW-0411">Iron-sulfur</keyword>
<comment type="caution">
    <text evidence="9">The sequence shown here is derived from an EMBL/GenBank/DDBJ whole genome shotgun (WGS) entry which is preliminary data.</text>
</comment>
<evidence type="ECO:0000256" key="1">
    <source>
        <dbReference type="ARBA" id="ARBA00001966"/>
    </source>
</evidence>
<organism evidence="9">
    <name type="scientific">Ignisphaera aggregans</name>
    <dbReference type="NCBI Taxonomy" id="334771"/>
    <lineage>
        <taxon>Archaea</taxon>
        <taxon>Thermoproteota</taxon>
        <taxon>Thermoprotei</taxon>
        <taxon>Desulfurococcales</taxon>
        <taxon>Desulfurococcaceae</taxon>
        <taxon>Ignisphaera</taxon>
    </lineage>
</organism>
<evidence type="ECO:0000256" key="4">
    <source>
        <dbReference type="ARBA" id="ARBA00022723"/>
    </source>
</evidence>
<evidence type="ECO:0000313" key="8">
    <source>
        <dbReference type="EMBL" id="HFQ78415.1"/>
    </source>
</evidence>
<dbReference type="AlphaFoldDB" id="A0A7J3N0D4"/>
<dbReference type="InterPro" id="IPR013785">
    <property type="entry name" value="Aldolase_TIM"/>
</dbReference>
<dbReference type="EMBL" id="DTDH01000215">
    <property type="protein sequence ID" value="HGT99278.1"/>
    <property type="molecule type" value="Genomic_DNA"/>
</dbReference>
<evidence type="ECO:0000313" key="9">
    <source>
        <dbReference type="EMBL" id="HGT99278.1"/>
    </source>
</evidence>
<dbReference type="SFLD" id="SFLDS00029">
    <property type="entry name" value="Radical_SAM"/>
    <property type="match status" value="1"/>
</dbReference>
<keyword evidence="3" id="KW-0949">S-adenosyl-L-methionine</keyword>
<sequence length="272" mass="31169">MEHNNDSYTHVFHIVYFDYDSSAYIHFYNCNFRCLGCIRRLSIWDCHLPSETISSLRFSGFLSYRGLETLAKELISVYGMKRVVLGGGEPSIDPAIAMITRMLKDLGLEIKMLTNSYSLSRDLVEELRDPRVTVIASVKSIDPKKHREYTGFPLEPVLTNITNMYESGINIAIETILIPGFNDVEEIRRLAKFIASLDRDILLIIDSFIPVPGALWRKPTLDELDRVEQEASKYLENVYVRGRTISSGLRGEIYLIYPRPLDRNSTQNLYTG</sequence>
<comment type="cofactor">
    <cofactor evidence="1">
        <name>[4Fe-4S] cluster</name>
        <dbReference type="ChEBI" id="CHEBI:49883"/>
    </cofactor>
</comment>
<keyword evidence="5" id="KW-0408">Iron</keyword>
<name>A0A7J3N0D4_9CREN</name>
<dbReference type="Pfam" id="PF04055">
    <property type="entry name" value="Radical_SAM"/>
    <property type="match status" value="1"/>
</dbReference>
<dbReference type="Gene3D" id="3.20.20.70">
    <property type="entry name" value="Aldolase class I"/>
    <property type="match status" value="1"/>
</dbReference>
<evidence type="ECO:0000259" key="7">
    <source>
        <dbReference type="PROSITE" id="PS51918"/>
    </source>
</evidence>
<keyword evidence="4" id="KW-0479">Metal-binding</keyword>
<dbReference type="SUPFAM" id="SSF102114">
    <property type="entry name" value="Radical SAM enzymes"/>
    <property type="match status" value="1"/>
</dbReference>
<accession>A0A7J3N0D4</accession>
<reference evidence="9" key="1">
    <citation type="journal article" date="2020" name="mSystems">
        <title>Genome- and Community-Level Interaction Insights into Carbon Utilization and Element Cycling Functions of Hydrothermarchaeota in Hydrothermal Sediment.</title>
        <authorList>
            <person name="Zhou Z."/>
            <person name="Liu Y."/>
            <person name="Xu W."/>
            <person name="Pan J."/>
            <person name="Luo Z.H."/>
            <person name="Li M."/>
        </authorList>
    </citation>
    <scope>NUCLEOTIDE SEQUENCE [LARGE SCALE GENOMIC DNA]</scope>
    <source>
        <strain evidence="8">SpSt-629</strain>
        <strain evidence="9">SpSt-688</strain>
    </source>
</reference>
<dbReference type="PROSITE" id="PS51918">
    <property type="entry name" value="RADICAL_SAM"/>
    <property type="match status" value="1"/>
</dbReference>
<proteinExistence type="predicted"/>